<comment type="caution">
    <text evidence="1">The sequence shown here is derived from an EMBL/GenBank/DDBJ whole genome shotgun (WGS) entry which is preliminary data.</text>
</comment>
<dbReference type="SUPFAM" id="SSF53756">
    <property type="entry name" value="UDP-Glycosyltransferase/glycogen phosphorylase"/>
    <property type="match status" value="1"/>
</dbReference>
<dbReference type="AlphaFoldDB" id="A0A1G1X519"/>
<dbReference type="EMBL" id="MHHR01000004">
    <property type="protein sequence ID" value="OGY35108.1"/>
    <property type="molecule type" value="Genomic_DNA"/>
</dbReference>
<protein>
    <submittedName>
        <fullName evidence="1">Uncharacterized protein</fullName>
    </submittedName>
</protein>
<organism evidence="1 2">
    <name type="scientific">Candidatus Andersenbacteria bacterium RIFCSPHIGHO2_12_FULL_45_11</name>
    <dbReference type="NCBI Taxonomy" id="1797281"/>
    <lineage>
        <taxon>Bacteria</taxon>
        <taxon>Candidatus Anderseniibacteriota</taxon>
    </lineage>
</organism>
<dbReference type="Proteomes" id="UP000177528">
    <property type="component" value="Unassembled WGS sequence"/>
</dbReference>
<sequence>MKLLFSIPSGYHLRELVLPLRRHLEANSGMTEVHLITPAAPIAKDIFTEFGAKFFYHENPKDDAGHRELFAQIKPDRVITNTVGHDALDEPIIRIGKELGIATITFIASWDNVWKIDRLIASGIKIAVADRFIVWNEMMKKHLMRTFSTIKADSIAVIGAPRLDYFTHTDKIATKEEVYAAFGFEDVSRPFIHLATTELYPMKYLAKALCDGLKANQIPNNPYLYASIHPGGEVEKYKTFEDYGFTVRRSPGRNDAISVPSFKYAPTEKDIYFLIGVFTHASVLVNHSSTVALESLITGVPVINVKYGIPFDWWNWYRCMVYRDFQQHYDDLVSDGATYVVKSKKELLSATADALVNPHAKDAARDITVKKMITTTDGTASQQVLNYILHI</sequence>
<gene>
    <name evidence="1" type="ORF">A3D99_02410</name>
</gene>
<evidence type="ECO:0000313" key="2">
    <source>
        <dbReference type="Proteomes" id="UP000177528"/>
    </source>
</evidence>
<evidence type="ECO:0000313" key="1">
    <source>
        <dbReference type="EMBL" id="OGY35108.1"/>
    </source>
</evidence>
<name>A0A1G1X519_9BACT</name>
<reference evidence="1 2" key="1">
    <citation type="journal article" date="2016" name="Nat. Commun.">
        <title>Thousands of microbial genomes shed light on interconnected biogeochemical processes in an aquifer system.</title>
        <authorList>
            <person name="Anantharaman K."/>
            <person name="Brown C.T."/>
            <person name="Hug L.A."/>
            <person name="Sharon I."/>
            <person name="Castelle C.J."/>
            <person name="Probst A.J."/>
            <person name="Thomas B.C."/>
            <person name="Singh A."/>
            <person name="Wilkins M.J."/>
            <person name="Karaoz U."/>
            <person name="Brodie E.L."/>
            <person name="Williams K.H."/>
            <person name="Hubbard S.S."/>
            <person name="Banfield J.F."/>
        </authorList>
    </citation>
    <scope>NUCLEOTIDE SEQUENCE [LARGE SCALE GENOMIC DNA]</scope>
</reference>
<proteinExistence type="predicted"/>
<accession>A0A1G1X519</accession>